<organism evidence="1 2">
    <name type="scientific">Canavalia gladiata</name>
    <name type="common">Sword bean</name>
    <name type="synonym">Dolichos gladiatus</name>
    <dbReference type="NCBI Taxonomy" id="3824"/>
    <lineage>
        <taxon>Eukaryota</taxon>
        <taxon>Viridiplantae</taxon>
        <taxon>Streptophyta</taxon>
        <taxon>Embryophyta</taxon>
        <taxon>Tracheophyta</taxon>
        <taxon>Spermatophyta</taxon>
        <taxon>Magnoliopsida</taxon>
        <taxon>eudicotyledons</taxon>
        <taxon>Gunneridae</taxon>
        <taxon>Pentapetalae</taxon>
        <taxon>rosids</taxon>
        <taxon>fabids</taxon>
        <taxon>Fabales</taxon>
        <taxon>Fabaceae</taxon>
        <taxon>Papilionoideae</taxon>
        <taxon>50 kb inversion clade</taxon>
        <taxon>NPAAA clade</taxon>
        <taxon>indigoferoid/millettioid clade</taxon>
        <taxon>Phaseoleae</taxon>
        <taxon>Canavalia</taxon>
    </lineage>
</organism>
<dbReference type="EMBL" id="JAYMYQ010000007">
    <property type="protein sequence ID" value="KAK7320484.1"/>
    <property type="molecule type" value="Genomic_DNA"/>
</dbReference>
<protein>
    <submittedName>
        <fullName evidence="1">Uncharacterized protein</fullName>
    </submittedName>
</protein>
<accession>A0AAN9KR44</accession>
<dbReference type="PANTHER" id="PTHR15852">
    <property type="entry name" value="PLASTID TRANSCRIPTIONALLY ACTIVE PROTEIN"/>
    <property type="match status" value="1"/>
</dbReference>
<dbReference type="SUPFAM" id="SSF57938">
    <property type="entry name" value="DnaJ/Hsp40 cysteine-rich domain"/>
    <property type="match status" value="1"/>
</dbReference>
<evidence type="ECO:0000313" key="1">
    <source>
        <dbReference type="EMBL" id="KAK7320484.1"/>
    </source>
</evidence>
<proteinExistence type="predicted"/>
<name>A0AAN9KR44_CANGL</name>
<sequence length="232" mass="26051">MSGVPAQAQSFLCLCWQRKGEREEASSLRDPFPLFFPGKGAWFLKIDFHQHTMIVFPAIRKILFGLPCLVMDDDCSSLIPLVKGVVTGVLLAWMGSGTLILSMTVRFEATNSDWLPPSRSPKSLPHLSLTKPSWVVRTESNVRKKRRKKPDPPCVDCEGSGRVDCPQCRGRGRINQVHLELLPKGEWPEWCRTCSGSGLSYCSRCLGTGEYRDVMGFRFLNMGNDQSQKNKS</sequence>
<dbReference type="PANTHER" id="PTHR15852:SF54">
    <property type="entry name" value="PROTEIN SSUH2 HOMOLOG"/>
    <property type="match status" value="1"/>
</dbReference>
<dbReference type="AlphaFoldDB" id="A0AAN9KR44"/>
<keyword evidence="2" id="KW-1185">Reference proteome</keyword>
<reference evidence="1 2" key="1">
    <citation type="submission" date="2024-01" db="EMBL/GenBank/DDBJ databases">
        <title>The genomes of 5 underutilized Papilionoideae crops provide insights into root nodulation and disease resistanc.</title>
        <authorList>
            <person name="Jiang F."/>
        </authorList>
    </citation>
    <scope>NUCLEOTIDE SEQUENCE [LARGE SCALE GENOMIC DNA]</scope>
    <source>
        <strain evidence="1">LVBAO_FW01</strain>
        <tissue evidence="1">Leaves</tissue>
    </source>
</reference>
<dbReference type="InterPro" id="IPR036410">
    <property type="entry name" value="HSP_DnaJ_Cys-rich_dom_sf"/>
</dbReference>
<gene>
    <name evidence="1" type="ORF">VNO77_29995</name>
</gene>
<comment type="caution">
    <text evidence="1">The sequence shown here is derived from an EMBL/GenBank/DDBJ whole genome shotgun (WGS) entry which is preliminary data.</text>
</comment>
<dbReference type="Proteomes" id="UP001367508">
    <property type="component" value="Unassembled WGS sequence"/>
</dbReference>
<evidence type="ECO:0000313" key="2">
    <source>
        <dbReference type="Proteomes" id="UP001367508"/>
    </source>
</evidence>